<dbReference type="EMBL" id="CAFBMJ010000007">
    <property type="protein sequence ID" value="CAB4892456.1"/>
    <property type="molecule type" value="Genomic_DNA"/>
</dbReference>
<protein>
    <submittedName>
        <fullName evidence="2">Unannotated protein</fullName>
    </submittedName>
</protein>
<reference evidence="2" key="1">
    <citation type="submission" date="2020-05" db="EMBL/GenBank/DDBJ databases">
        <authorList>
            <person name="Chiriac C."/>
            <person name="Salcher M."/>
            <person name="Ghai R."/>
            <person name="Kavagutti S V."/>
        </authorList>
    </citation>
    <scope>NUCLEOTIDE SEQUENCE</scope>
</reference>
<gene>
    <name evidence="2" type="ORF">UFOPK3573_00194</name>
    <name evidence="3" type="ORF">UFOPK3879_00647</name>
</gene>
<keyword evidence="1" id="KW-0472">Membrane</keyword>
<dbReference type="AlphaFoldDB" id="A0A6J7FAI8"/>
<evidence type="ECO:0000256" key="1">
    <source>
        <dbReference type="SAM" id="Phobius"/>
    </source>
</evidence>
<feature type="transmembrane region" description="Helical" evidence="1">
    <location>
        <begin position="35"/>
        <end position="54"/>
    </location>
</feature>
<organism evidence="2">
    <name type="scientific">freshwater metagenome</name>
    <dbReference type="NCBI Taxonomy" id="449393"/>
    <lineage>
        <taxon>unclassified sequences</taxon>
        <taxon>metagenomes</taxon>
        <taxon>ecological metagenomes</taxon>
    </lineage>
</organism>
<keyword evidence="1" id="KW-0812">Transmembrane</keyword>
<sequence>MTTDNDSRITKSDLELKFQSLQDDLQGRASDKKQSLVAAASIASGVVVLIAYLLGRRGGRKRRSVVEIRR</sequence>
<evidence type="ECO:0000313" key="3">
    <source>
        <dbReference type="EMBL" id="CAB4961596.1"/>
    </source>
</evidence>
<name>A0A6J7FAI8_9ZZZZ</name>
<dbReference type="EMBL" id="CAFBNR010000023">
    <property type="protein sequence ID" value="CAB4961596.1"/>
    <property type="molecule type" value="Genomic_DNA"/>
</dbReference>
<proteinExistence type="predicted"/>
<evidence type="ECO:0000313" key="2">
    <source>
        <dbReference type="EMBL" id="CAB4892456.1"/>
    </source>
</evidence>
<accession>A0A6J7FAI8</accession>
<keyword evidence="1" id="KW-1133">Transmembrane helix</keyword>